<feature type="compositionally biased region" description="Polar residues" evidence="4">
    <location>
        <begin position="157"/>
        <end position="195"/>
    </location>
</feature>
<feature type="compositionally biased region" description="Polar residues" evidence="4">
    <location>
        <begin position="127"/>
        <end position="138"/>
    </location>
</feature>
<evidence type="ECO:0000256" key="3">
    <source>
        <dbReference type="PROSITE-ProRule" id="PRU00221"/>
    </source>
</evidence>
<evidence type="ECO:0000256" key="4">
    <source>
        <dbReference type="SAM" id="MobiDB-lite"/>
    </source>
</evidence>
<dbReference type="SMART" id="SM00320">
    <property type="entry name" value="WD40"/>
    <property type="match status" value="7"/>
</dbReference>
<evidence type="ECO:0000259" key="5">
    <source>
        <dbReference type="PROSITE" id="PS50897"/>
    </source>
</evidence>
<feature type="compositionally biased region" description="Pro residues" evidence="4">
    <location>
        <begin position="87"/>
        <end position="96"/>
    </location>
</feature>
<keyword evidence="7" id="KW-1185">Reference proteome</keyword>
<keyword evidence="1 3" id="KW-0853">WD repeat</keyword>
<dbReference type="CDD" id="cd00200">
    <property type="entry name" value="WD40"/>
    <property type="match status" value="1"/>
</dbReference>
<dbReference type="PANTHER" id="PTHR22838:SF0">
    <property type="entry name" value="WD REPEAT-CONTAINING PROTEIN 26"/>
    <property type="match status" value="1"/>
</dbReference>
<dbReference type="OrthoDB" id="972532at2759"/>
<evidence type="ECO:0000256" key="1">
    <source>
        <dbReference type="ARBA" id="ARBA00022574"/>
    </source>
</evidence>
<dbReference type="AlphaFoldDB" id="A0A9P9WRK1"/>
<gene>
    <name evidence="6" type="ORF">JX265_004048</name>
</gene>
<dbReference type="InterPro" id="IPR015943">
    <property type="entry name" value="WD40/YVTN_repeat-like_dom_sf"/>
</dbReference>
<accession>A0A9P9WRK1</accession>
<dbReference type="InterPro" id="IPR036322">
    <property type="entry name" value="WD40_repeat_dom_sf"/>
</dbReference>
<name>A0A9P9WRK1_9PEZI</name>
<evidence type="ECO:0000313" key="6">
    <source>
        <dbReference type="EMBL" id="KAI1876522.1"/>
    </source>
</evidence>
<dbReference type="InterPro" id="IPR019775">
    <property type="entry name" value="WD40_repeat_CS"/>
</dbReference>
<evidence type="ECO:0000256" key="2">
    <source>
        <dbReference type="ARBA" id="ARBA00022737"/>
    </source>
</evidence>
<dbReference type="InterPro" id="IPR054080">
    <property type="entry name" value="TPR1-like_2nd"/>
</dbReference>
<dbReference type="Pfam" id="PF21889">
    <property type="entry name" value="TPR1-like_2nd"/>
    <property type="match status" value="1"/>
</dbReference>
<dbReference type="GO" id="GO:0043161">
    <property type="term" value="P:proteasome-mediated ubiquitin-dependent protein catabolic process"/>
    <property type="evidence" value="ECO:0007669"/>
    <property type="project" value="TreeGrafter"/>
</dbReference>
<dbReference type="InterPro" id="IPR001680">
    <property type="entry name" value="WD40_rpt"/>
</dbReference>
<dbReference type="PROSITE" id="PS50897">
    <property type="entry name" value="CTLH"/>
    <property type="match status" value="1"/>
</dbReference>
<dbReference type="GO" id="GO:0034657">
    <property type="term" value="C:GID complex"/>
    <property type="evidence" value="ECO:0007669"/>
    <property type="project" value="TreeGrafter"/>
</dbReference>
<dbReference type="InterPro" id="IPR006595">
    <property type="entry name" value="CTLH_C"/>
</dbReference>
<dbReference type="PANTHER" id="PTHR22838">
    <property type="entry name" value="WD REPEAT PROTEIN 26-RELATED"/>
    <property type="match status" value="1"/>
</dbReference>
<feature type="region of interest" description="Disordered" evidence="4">
    <location>
        <begin position="1"/>
        <end position="210"/>
    </location>
</feature>
<protein>
    <recommendedName>
        <fullName evidence="5">CTLH domain-containing protein</fullName>
    </recommendedName>
</protein>
<keyword evidence="2" id="KW-0677">Repeat</keyword>
<dbReference type="PROSITE" id="PS50294">
    <property type="entry name" value="WD_REPEATS_REGION"/>
    <property type="match status" value="3"/>
</dbReference>
<feature type="repeat" description="WD" evidence="3">
    <location>
        <begin position="469"/>
        <end position="510"/>
    </location>
</feature>
<dbReference type="Pfam" id="PF23627">
    <property type="entry name" value="LisH_WDR26"/>
    <property type="match status" value="1"/>
</dbReference>
<dbReference type="PROSITE" id="PS50082">
    <property type="entry name" value="WD_REPEATS_2"/>
    <property type="match status" value="3"/>
</dbReference>
<dbReference type="InterPro" id="IPR051350">
    <property type="entry name" value="WD_repeat-ST_regulator"/>
</dbReference>
<organism evidence="6 7">
    <name type="scientific">Neoarthrinium moseri</name>
    <dbReference type="NCBI Taxonomy" id="1658444"/>
    <lineage>
        <taxon>Eukaryota</taxon>
        <taxon>Fungi</taxon>
        <taxon>Dikarya</taxon>
        <taxon>Ascomycota</taxon>
        <taxon>Pezizomycotina</taxon>
        <taxon>Sordariomycetes</taxon>
        <taxon>Xylariomycetidae</taxon>
        <taxon>Amphisphaeriales</taxon>
        <taxon>Apiosporaceae</taxon>
        <taxon>Neoarthrinium</taxon>
    </lineage>
</organism>
<dbReference type="Proteomes" id="UP000829685">
    <property type="component" value="Unassembled WGS sequence"/>
</dbReference>
<comment type="caution">
    <text evidence="6">The sequence shown here is derived from an EMBL/GenBank/DDBJ whole genome shotgun (WGS) entry which is preliminary data.</text>
</comment>
<feature type="compositionally biased region" description="Basic and acidic residues" evidence="4">
    <location>
        <begin position="26"/>
        <end position="35"/>
    </location>
</feature>
<dbReference type="Gene3D" id="2.130.10.10">
    <property type="entry name" value="YVTN repeat-like/Quinoprotein amine dehydrogenase"/>
    <property type="match status" value="1"/>
</dbReference>
<feature type="domain" description="CTLH" evidence="5">
    <location>
        <begin position="241"/>
        <end position="312"/>
    </location>
</feature>
<proteinExistence type="predicted"/>
<sequence>MSKPSVPLHPRLLATPPSKPSSLRDLVSRSKHEFEVAEQQPTARFTPSTSDDPPIPPIPQISPNTVLSAPNQDQHEPASPSLAPVDPAEPSPPSPTEPILRQVLGRRRRASNDDYGPSAPGAELTEASASRNISTSHQRTAKRRRADDTMLADNDGAATSNGASRAYSNGKSRQQTSPSSSANGTQKPAVSTNGASKPRQPETYLGHDREEVTRILIQALSDMGYHTAAQSVSRDSGYELENHTVAAFRNAVLDGAWDDAERLLTGASSSNGRQNQSSNGLMLTHDADRNLMRFWIRQQKYLELLEQKQTPRALAVLRNELTPLSQISSRLQLLSSLLMCDGPEDLKSKASWDGAYGQSRQVLLSQLSKSISPSVMLPEHRLAVLLHQVKESQIGMCLFHSSAESPSLYSDHVCDRRNFPSQPVIELDDHSGEVWQVVFSHDGTKLASCGGDKQVIIWDVPSFRRLHHLADHDGGVGNVAWSWDDSMLVTCSQDRFARVWNANTGALIKTLERFQEPVSSCVWAADNESFITGSLDRSRGLCQWDLDGEKVFDWATSFRVEDLTASPDGRWLVAMDDRNHIHVYNLLTRDLEYSIDLRTRLTSVSVSADSRFLLVNHQSGVAELFDLASKEHVQTYTGHTGGMYMIRSAFGGASESFVLSGSEDGYINIWHKASAVTVDRLAGHQPRTNSVSWSPTDPCLFASCGDDGKVKIWSNDEWLRRHSQEFSRDSNGWHGQPMD</sequence>
<feature type="repeat" description="WD" evidence="3">
    <location>
        <begin position="681"/>
        <end position="714"/>
    </location>
</feature>
<evidence type="ECO:0000313" key="7">
    <source>
        <dbReference type="Proteomes" id="UP000829685"/>
    </source>
</evidence>
<reference evidence="6" key="1">
    <citation type="submission" date="2021-03" db="EMBL/GenBank/DDBJ databases">
        <title>Revisited historic fungal species revealed as producer of novel bioactive compounds through whole genome sequencing and comparative genomics.</title>
        <authorList>
            <person name="Vignolle G.A."/>
            <person name="Hochenegger N."/>
            <person name="Mach R.L."/>
            <person name="Mach-Aigner A.R."/>
            <person name="Javad Rahimi M."/>
            <person name="Salim K.A."/>
            <person name="Chan C.M."/>
            <person name="Lim L.B.L."/>
            <person name="Cai F."/>
            <person name="Druzhinina I.S."/>
            <person name="U'Ren J.M."/>
            <person name="Derntl C."/>
        </authorList>
    </citation>
    <scope>NUCLEOTIDE SEQUENCE</scope>
    <source>
        <strain evidence="6">TUCIM 5799</strain>
    </source>
</reference>
<dbReference type="Pfam" id="PF00400">
    <property type="entry name" value="WD40"/>
    <property type="match status" value="4"/>
</dbReference>
<dbReference type="EMBL" id="JAFIMR010000007">
    <property type="protein sequence ID" value="KAI1876522.1"/>
    <property type="molecule type" value="Genomic_DNA"/>
</dbReference>
<dbReference type="SUPFAM" id="SSF50978">
    <property type="entry name" value="WD40 repeat-like"/>
    <property type="match status" value="1"/>
</dbReference>
<feature type="repeat" description="WD" evidence="3">
    <location>
        <begin position="427"/>
        <end position="468"/>
    </location>
</feature>
<dbReference type="PROSITE" id="PS00678">
    <property type="entry name" value="WD_REPEATS_1"/>
    <property type="match status" value="2"/>
</dbReference>